<sequence length="114" mass="12572">MASLTYHTPTLCFPNQNPINKYPFSIAKYNLFFFKHNLTSSANPTLSILSFKLSNVGGASKRYNPLPCNCNGSSSIVSTTTTNTNYEVVPSKPFLCLPPLGCFSLRFNEGKQIP</sequence>
<reference evidence="1" key="1">
    <citation type="submission" date="2018-02" db="EMBL/GenBank/DDBJ databases">
        <title>Rhizophora mucronata_Transcriptome.</title>
        <authorList>
            <person name="Meera S.P."/>
            <person name="Sreeshan A."/>
            <person name="Augustine A."/>
        </authorList>
    </citation>
    <scope>NUCLEOTIDE SEQUENCE</scope>
    <source>
        <tissue evidence="1">Leaf</tissue>
    </source>
</reference>
<dbReference type="AlphaFoldDB" id="A0A2P2KEP3"/>
<keyword evidence="1" id="KW-0418">Kinase</keyword>
<dbReference type="EMBL" id="GGEC01023724">
    <property type="protein sequence ID" value="MBX04208.1"/>
    <property type="molecule type" value="Transcribed_RNA"/>
</dbReference>
<proteinExistence type="predicted"/>
<protein>
    <submittedName>
        <fullName evidence="1">Putative inactive shikimate kinase like 2ic</fullName>
    </submittedName>
</protein>
<evidence type="ECO:0000313" key="1">
    <source>
        <dbReference type="EMBL" id="MBX04208.1"/>
    </source>
</evidence>
<accession>A0A2P2KEP3</accession>
<organism evidence="1">
    <name type="scientific">Rhizophora mucronata</name>
    <name type="common">Asiatic mangrove</name>
    <dbReference type="NCBI Taxonomy" id="61149"/>
    <lineage>
        <taxon>Eukaryota</taxon>
        <taxon>Viridiplantae</taxon>
        <taxon>Streptophyta</taxon>
        <taxon>Embryophyta</taxon>
        <taxon>Tracheophyta</taxon>
        <taxon>Spermatophyta</taxon>
        <taxon>Magnoliopsida</taxon>
        <taxon>eudicotyledons</taxon>
        <taxon>Gunneridae</taxon>
        <taxon>Pentapetalae</taxon>
        <taxon>rosids</taxon>
        <taxon>fabids</taxon>
        <taxon>Malpighiales</taxon>
        <taxon>Rhizophoraceae</taxon>
        <taxon>Rhizophora</taxon>
    </lineage>
</organism>
<dbReference type="GO" id="GO:0016301">
    <property type="term" value="F:kinase activity"/>
    <property type="evidence" value="ECO:0007669"/>
    <property type="project" value="UniProtKB-KW"/>
</dbReference>
<keyword evidence="1" id="KW-0808">Transferase</keyword>
<name>A0A2P2KEP3_RHIMU</name>